<dbReference type="AlphaFoldDB" id="A0A1Y6G5S5"/>
<dbReference type="RefSeq" id="WP_086471094.1">
    <property type="nucleotide sequence ID" value="NZ_FXWK01000002.1"/>
</dbReference>
<dbReference type="PANTHER" id="PTHR43108">
    <property type="entry name" value="N-ACETYLGLUCOSAMINE-6-SULFATASE FAMILY MEMBER"/>
    <property type="match status" value="1"/>
</dbReference>
<sequence>MRAIIVMFDSLNRRMLPPYGYAEAHAPNFSRLASRTATFDRCYAGSMPCMPARREMHTGRYNFLHRSWGPIEPFDDSMPEILGKNGVYTHLVTDHQHYWEDGGATYHNRYSSYEFFRGQEGDLWKGVVGRTDNKRLKDILYRMHNQDAINRTYLEDEAEHPQTRTFDAGLEFIETNAASDNWMLQLETFDPHEPFFSYDQYHRLYPESPLGNGEDFDWPPYARVTEGESTVENARLRYLALLSMCDANLGRVLDLMDEKNMWDDTLLVVCTDHGYMLGERGWWGKSVMPWYDETIHTPFFVWDPRSGVAGERRDALVQTIDIAPTILDFFGIERSADMLGKPLKDAVARDVPVREGGLFGIFGGHVSVTDGRYVYMRAAADAANQPLLEHTLMPTHMRSRFEPKEFEGAELVPGFSFTKGAPVMRMPGWTMRGPNEFGTLLYDLEADPGQTTPLRDDALELRMAELLVGLLRENDAPPSQYDRLGLPETGPVTESHLLIEKQWPQIERGQRRGPTVHDFARDAVIATVDVNSLLTNSDVRCIIVDALPALGGQAVPPIFNDKTLLEIAGMVPHLDKSRLDQIEASLQSLMPAE</sequence>
<evidence type="ECO:0000313" key="2">
    <source>
        <dbReference type="EMBL" id="SMQ85426.1"/>
    </source>
</evidence>
<reference evidence="3" key="1">
    <citation type="submission" date="2017-04" db="EMBL/GenBank/DDBJ databases">
        <authorList>
            <person name="Varghese N."/>
            <person name="Submissions S."/>
        </authorList>
    </citation>
    <scope>NUCLEOTIDE SEQUENCE [LARGE SCALE GENOMIC DNA]</scope>
</reference>
<dbReference type="PANTHER" id="PTHR43108:SF8">
    <property type="entry name" value="SD21168P"/>
    <property type="match status" value="1"/>
</dbReference>
<dbReference type="CDD" id="cd16148">
    <property type="entry name" value="sulfatase_like"/>
    <property type="match status" value="1"/>
</dbReference>
<dbReference type="InterPro" id="IPR017850">
    <property type="entry name" value="Alkaline_phosphatase_core_sf"/>
</dbReference>
<dbReference type="SUPFAM" id="SSF53649">
    <property type="entry name" value="Alkaline phosphatase-like"/>
    <property type="match status" value="1"/>
</dbReference>
<dbReference type="Gene3D" id="3.40.720.10">
    <property type="entry name" value="Alkaline Phosphatase, subunit A"/>
    <property type="match status" value="1"/>
</dbReference>
<feature type="domain" description="Sulfatase N-terminal" evidence="1">
    <location>
        <begin position="4"/>
        <end position="332"/>
    </location>
</feature>
<dbReference type="EMBL" id="FXWK01000002">
    <property type="protein sequence ID" value="SMQ85426.1"/>
    <property type="molecule type" value="Genomic_DNA"/>
</dbReference>
<evidence type="ECO:0000313" key="3">
    <source>
        <dbReference type="Proteomes" id="UP000194474"/>
    </source>
</evidence>
<name>A0A1Y6G5S5_9HYPH</name>
<dbReference type="InterPro" id="IPR000917">
    <property type="entry name" value="Sulfatase_N"/>
</dbReference>
<dbReference type="OrthoDB" id="9795675at2"/>
<accession>A0A1Y6G5S5</accession>
<dbReference type="Proteomes" id="UP000194474">
    <property type="component" value="Unassembled WGS sequence"/>
</dbReference>
<gene>
    <name evidence="2" type="ORF">SAMN06295905_2703</name>
</gene>
<keyword evidence="3" id="KW-1185">Reference proteome</keyword>
<evidence type="ECO:0000259" key="1">
    <source>
        <dbReference type="Pfam" id="PF00884"/>
    </source>
</evidence>
<proteinExistence type="predicted"/>
<dbReference type="Pfam" id="PF00884">
    <property type="entry name" value="Sulfatase"/>
    <property type="match status" value="1"/>
</dbReference>
<organism evidence="2 3">
    <name type="scientific">Devosia lucknowensis</name>
    <dbReference type="NCBI Taxonomy" id="1096929"/>
    <lineage>
        <taxon>Bacteria</taxon>
        <taxon>Pseudomonadati</taxon>
        <taxon>Pseudomonadota</taxon>
        <taxon>Alphaproteobacteria</taxon>
        <taxon>Hyphomicrobiales</taxon>
        <taxon>Devosiaceae</taxon>
        <taxon>Devosia</taxon>
    </lineage>
</organism>
<protein>
    <submittedName>
        <fullName evidence="2">Arylsulfatase A</fullName>
    </submittedName>
</protein>